<dbReference type="Proteomes" id="UP001362999">
    <property type="component" value="Unassembled WGS sequence"/>
</dbReference>
<protein>
    <submittedName>
        <fullName evidence="2">Uncharacterized protein</fullName>
    </submittedName>
</protein>
<comment type="caution">
    <text evidence="2">The sequence shown here is derived from an EMBL/GenBank/DDBJ whole genome shotgun (WGS) entry which is preliminary data.</text>
</comment>
<gene>
    <name evidence="2" type="ORF">R3P38DRAFT_3173307</name>
</gene>
<dbReference type="EMBL" id="JAWWNJ010000008">
    <property type="protein sequence ID" value="KAK7050200.1"/>
    <property type="molecule type" value="Genomic_DNA"/>
</dbReference>
<keyword evidence="3" id="KW-1185">Reference proteome</keyword>
<accession>A0AAW0DIN4</accession>
<sequence>MSFVPRQLPLPPFDTLPTIQPSRSPNSLSILHTYIPSSLLTPPGLTSHSPFPTLQDTHPVLPYSSSSKRIQSRRWLLPFVSIRLKTSKSILTLHTPALDARTSLLLSALLARPLDPAAAPVYTTALRVPRTKVTLHPASRNFFLPSSHAAYTAATRLSRHCKTVLPQAQCVCLTLVVLRTGSWLMGAGRGADCGREAECQDAVRQCVPSKAATRRPDRLEYRIGIAVAVPDFDYAAASPRDLARQSRVPSRVLAFFVFRDSGSPCPARPILRFPSQTLRRSCPSRRDTSEAGWGQDGDDGGERMAVEDDGSGRSTGGRATLRLNDEGALEP</sequence>
<reference evidence="2 3" key="1">
    <citation type="journal article" date="2024" name="J Genomics">
        <title>Draft genome sequencing and assembly of Favolaschia claudopus CIRM-BRFM 2984 isolated from oak limbs.</title>
        <authorList>
            <person name="Navarro D."/>
            <person name="Drula E."/>
            <person name="Chaduli D."/>
            <person name="Cazenave R."/>
            <person name="Ahrendt S."/>
            <person name="Wang J."/>
            <person name="Lipzen A."/>
            <person name="Daum C."/>
            <person name="Barry K."/>
            <person name="Grigoriev I.V."/>
            <person name="Favel A."/>
            <person name="Rosso M.N."/>
            <person name="Martin F."/>
        </authorList>
    </citation>
    <scope>NUCLEOTIDE SEQUENCE [LARGE SCALE GENOMIC DNA]</scope>
    <source>
        <strain evidence="2 3">CIRM-BRFM 2984</strain>
    </source>
</reference>
<evidence type="ECO:0000313" key="3">
    <source>
        <dbReference type="Proteomes" id="UP001362999"/>
    </source>
</evidence>
<evidence type="ECO:0000256" key="1">
    <source>
        <dbReference type="SAM" id="MobiDB-lite"/>
    </source>
</evidence>
<feature type="region of interest" description="Disordered" evidence="1">
    <location>
        <begin position="279"/>
        <end position="331"/>
    </location>
</feature>
<proteinExistence type="predicted"/>
<name>A0AAW0DIN4_9AGAR</name>
<organism evidence="2 3">
    <name type="scientific">Favolaschia claudopus</name>
    <dbReference type="NCBI Taxonomy" id="2862362"/>
    <lineage>
        <taxon>Eukaryota</taxon>
        <taxon>Fungi</taxon>
        <taxon>Dikarya</taxon>
        <taxon>Basidiomycota</taxon>
        <taxon>Agaricomycotina</taxon>
        <taxon>Agaricomycetes</taxon>
        <taxon>Agaricomycetidae</taxon>
        <taxon>Agaricales</taxon>
        <taxon>Marasmiineae</taxon>
        <taxon>Mycenaceae</taxon>
        <taxon>Favolaschia</taxon>
    </lineage>
</organism>
<dbReference type="AlphaFoldDB" id="A0AAW0DIN4"/>
<evidence type="ECO:0000313" key="2">
    <source>
        <dbReference type="EMBL" id="KAK7050200.1"/>
    </source>
</evidence>